<dbReference type="InterPro" id="IPR003644">
    <property type="entry name" value="Calx_beta"/>
</dbReference>
<comment type="caution">
    <text evidence="7">The sequence shown here is derived from an EMBL/GenBank/DDBJ whole genome shotgun (WGS) entry which is preliminary data.</text>
</comment>
<dbReference type="InterPro" id="IPR026341">
    <property type="entry name" value="T9SS_type_B"/>
</dbReference>
<accession>A0A2S4ZZ99</accession>
<evidence type="ECO:0000256" key="2">
    <source>
        <dbReference type="ARBA" id="ARBA00022737"/>
    </source>
</evidence>
<feature type="domain" description="Calx-beta" evidence="6">
    <location>
        <begin position="16"/>
        <end position="117"/>
    </location>
</feature>
<dbReference type="Gene3D" id="2.60.40.2030">
    <property type="match status" value="9"/>
</dbReference>
<evidence type="ECO:0000256" key="4">
    <source>
        <dbReference type="ARBA" id="ARBA00023065"/>
    </source>
</evidence>
<dbReference type="GO" id="GO:0007154">
    <property type="term" value="P:cell communication"/>
    <property type="evidence" value="ECO:0007669"/>
    <property type="project" value="InterPro"/>
</dbReference>
<dbReference type="SUPFAM" id="SSF141072">
    <property type="entry name" value="CalX-like"/>
    <property type="match status" value="10"/>
</dbReference>
<organism evidence="7 8">
    <name type="scientific">Solitalea longa</name>
    <dbReference type="NCBI Taxonomy" id="2079460"/>
    <lineage>
        <taxon>Bacteria</taxon>
        <taxon>Pseudomonadati</taxon>
        <taxon>Bacteroidota</taxon>
        <taxon>Sphingobacteriia</taxon>
        <taxon>Sphingobacteriales</taxon>
        <taxon>Sphingobacteriaceae</taxon>
        <taxon>Solitalea</taxon>
    </lineage>
</organism>
<feature type="domain" description="Calx-beta" evidence="6">
    <location>
        <begin position="837"/>
        <end position="930"/>
    </location>
</feature>
<feature type="signal peptide" evidence="5">
    <location>
        <begin position="1"/>
        <end position="25"/>
    </location>
</feature>
<keyword evidence="2" id="KW-0677">Repeat</keyword>
<dbReference type="Proteomes" id="UP000236893">
    <property type="component" value="Unassembled WGS sequence"/>
</dbReference>
<evidence type="ECO:0000256" key="5">
    <source>
        <dbReference type="SAM" id="SignalP"/>
    </source>
</evidence>
<dbReference type="Pfam" id="PF03160">
    <property type="entry name" value="Calx-beta"/>
    <property type="match status" value="9"/>
</dbReference>
<dbReference type="InterPro" id="IPR038081">
    <property type="entry name" value="CalX-like_sf"/>
</dbReference>
<keyword evidence="1 5" id="KW-0732">Signal</keyword>
<dbReference type="EMBL" id="PQVF01000012">
    <property type="protein sequence ID" value="POY35327.1"/>
    <property type="molecule type" value="Genomic_DNA"/>
</dbReference>
<evidence type="ECO:0000313" key="8">
    <source>
        <dbReference type="Proteomes" id="UP000236893"/>
    </source>
</evidence>
<keyword evidence="4" id="KW-0813">Transport</keyword>
<dbReference type="Pfam" id="PF13585">
    <property type="entry name" value="CHU_C"/>
    <property type="match status" value="1"/>
</dbReference>
<dbReference type="GO" id="GO:0030001">
    <property type="term" value="P:metal ion transport"/>
    <property type="evidence" value="ECO:0007669"/>
    <property type="project" value="TreeGrafter"/>
</dbReference>
<sequence length="1304" mass="144021">MNALSAKVLIGIFFMLTGTVFNCSAQLSCLTVNDIAVTEPDNGGGYASFKISLSSPSTQEVKVYYSTSNGTASSRNDYTANSGYLTFQPGETVKFLFIAINGDLYDEYDETFYLNLSNATNATICDNKGTATILDSDAPPTMTISNMAVREQDSGTVKVKFLIQLSNWSYKDITFDYATINGTATAGSDYQAASGTFTIPAAHIRAEIVVTSYGDTTKEENETFIVNYSNPVNVQLTNTSSSATIWNDDLEFPVVLISPYHQTVLESVDSVAMNLRLTRKGNIPLIVRLMSFYGNQPWIVDEAIPDVDYVALDSLVTFLPGELSKQIKFKIIDNAIDNHDKFIHIVMLEPQNGILDGLIDAGIDIIDDENNVMINVPDSIVVSEDWNSFILQLSSSTPISTNLSYSTEDGSAVAGSDYDQKSGNLTFNNFDKFFFDLNVIKTDDFEQTEYFYVNFSTPTDPNISLSRNRTKIIIKDTTKPTAIFSAPSVIEGNKGDTTDVNFQVKLNFPSPKKVKIEYAMDSYVTENVGGGIIADSNIDFILKSDSVVFMPGDTAKVITVRVIGDDTDENNEQIFVLARNEENVILNRNTGDPYWGDVARGNIIDDDDTPSISISDTTIIEGDDGVKMAYFRISLSNPSQWGVFFKARLEDLSTAKSKDYRDTLNYDNRGYMYVGLSIPPYRLLPIPIIGDTLPEINERFKILISEIQNAIVTDSIAICTIIDNDTAPNEVIGLETQSAKESAGILNVTVLLNEPASQPISVDYSTSDGYISGQANYVPVSGTLNFAIGDSVKYVPVTLLNDTIIEGDEFFNFNLSNALNAQISTPQTRVWVLEDADDILFFDSGIQFARDPYYASDTLMVFKVNLLQPNNHTVKVDYTTVPGTATEGSDYSSTSGVLTFLPGETIKEIAVKYDPASADEGDEYFYLKLSNPIFGHFVRDYFLDEDSIKRVFIYDHLTQGRRSVSMRRDNYIWIHEGNSGDTTLISVPLYLNGGPSILPVTVEFKIIYNNDYPGAFNNDLVFDDGPRVTFAPGETQKDMVFKVVGDNDFEFDEYFTAYPVNGINGSPPEGDINGYILNDDPPLEVTIGNDVTITEGDDGIKKLVFEVYTKNLPNWGIGNPIPAAVGFEVIDVTTSKQVDYFIYGGGVFGELSDTTFIIIDVRGDTINEGDESFIVRLLPSYYFIAGERFEAIGTILNDDGPVFLTSSAVSTENLKTQPKIANVFTPNGDGINDLFVIDGVTNAQNELIVFNKEGTQFFKRSNYQNDWDGQGCADGTYYYILKLKDQDGGFTTKKGYITLIRGFR</sequence>
<name>A0A2S4ZZ99_9SPHI</name>
<evidence type="ECO:0000259" key="6">
    <source>
        <dbReference type="SMART" id="SM00237"/>
    </source>
</evidence>
<evidence type="ECO:0000256" key="3">
    <source>
        <dbReference type="ARBA" id="ARBA00022837"/>
    </source>
</evidence>
<evidence type="ECO:0000256" key="1">
    <source>
        <dbReference type="ARBA" id="ARBA00022729"/>
    </source>
</evidence>
<keyword evidence="3" id="KW-0106">Calcium</keyword>
<evidence type="ECO:0000313" key="7">
    <source>
        <dbReference type="EMBL" id="POY35327.1"/>
    </source>
</evidence>
<proteinExistence type="predicted"/>
<dbReference type="PANTHER" id="PTHR11878">
    <property type="entry name" value="SODIUM/CALCIUM EXCHANGER"/>
    <property type="match status" value="1"/>
</dbReference>
<keyword evidence="4" id="KW-0406">Ion transport</keyword>
<feature type="chain" id="PRO_5015465630" description="Calx-beta domain-containing protein" evidence="5">
    <location>
        <begin position="26"/>
        <end position="1304"/>
    </location>
</feature>
<gene>
    <name evidence="7" type="ORF">C3K47_16210</name>
</gene>
<dbReference type="NCBIfam" id="TIGR04131">
    <property type="entry name" value="Bac_Flav_CTERM"/>
    <property type="match status" value="1"/>
</dbReference>
<dbReference type="InterPro" id="IPR051171">
    <property type="entry name" value="CaCA"/>
</dbReference>
<dbReference type="OrthoDB" id="9765926at2"/>
<feature type="domain" description="Calx-beta" evidence="6">
    <location>
        <begin position="717"/>
        <end position="816"/>
    </location>
</feature>
<dbReference type="PANTHER" id="PTHR11878:SF65">
    <property type="entry name" value="NA_CA-EXCHANGE PROTEIN, ISOFORM G"/>
    <property type="match status" value="1"/>
</dbReference>
<dbReference type="SMART" id="SM00237">
    <property type="entry name" value="Calx_beta"/>
    <property type="match status" value="5"/>
</dbReference>
<dbReference type="GO" id="GO:0016020">
    <property type="term" value="C:membrane"/>
    <property type="evidence" value="ECO:0007669"/>
    <property type="project" value="InterPro"/>
</dbReference>
<keyword evidence="8" id="KW-1185">Reference proteome</keyword>
<reference evidence="7 8" key="1">
    <citation type="submission" date="2018-01" db="EMBL/GenBank/DDBJ databases">
        <authorList>
            <person name="Gaut B.S."/>
            <person name="Morton B.R."/>
            <person name="Clegg M.T."/>
            <person name="Duvall M.R."/>
        </authorList>
    </citation>
    <scope>NUCLEOTIDE SEQUENCE [LARGE SCALE GENOMIC DNA]</scope>
    <source>
        <strain evidence="7 8">HR-AV</strain>
    </source>
</reference>
<dbReference type="RefSeq" id="WP_103790213.1">
    <property type="nucleotide sequence ID" value="NZ_PQVF01000012.1"/>
</dbReference>
<feature type="domain" description="Calx-beta" evidence="6">
    <location>
        <begin position="129"/>
        <end position="229"/>
    </location>
</feature>
<feature type="domain" description="Calx-beta" evidence="6">
    <location>
        <begin position="361"/>
        <end position="456"/>
    </location>
</feature>
<protein>
    <recommendedName>
        <fullName evidence="6">Calx-beta domain-containing protein</fullName>
    </recommendedName>
</protein>